<dbReference type="InterPro" id="IPR011049">
    <property type="entry name" value="Serralysin-like_metalloprot_C"/>
</dbReference>
<keyword evidence="9" id="KW-0472">Membrane</keyword>
<evidence type="ECO:0000256" key="4">
    <source>
        <dbReference type="ARBA" id="ARBA00009490"/>
    </source>
</evidence>
<evidence type="ECO:0000256" key="7">
    <source>
        <dbReference type="ARBA" id="ARBA00022737"/>
    </source>
</evidence>
<dbReference type="SUPFAM" id="SSF55486">
    <property type="entry name" value="Metalloproteases ('zincins'), catalytic domain"/>
    <property type="match status" value="1"/>
</dbReference>
<dbReference type="OrthoDB" id="7355596at2"/>
<dbReference type="Gene3D" id="3.40.390.10">
    <property type="entry name" value="Collagenase (Catalytic Domain)"/>
    <property type="match status" value="1"/>
</dbReference>
<keyword evidence="13" id="KW-1185">Reference proteome</keyword>
<feature type="domain" description="VWFA" evidence="11">
    <location>
        <begin position="396"/>
        <end position="580"/>
    </location>
</feature>
<dbReference type="GO" id="GO:0005509">
    <property type="term" value="F:calcium ion binding"/>
    <property type="evidence" value="ECO:0007669"/>
    <property type="project" value="InterPro"/>
</dbReference>
<evidence type="ECO:0000256" key="3">
    <source>
        <dbReference type="ARBA" id="ARBA00004613"/>
    </source>
</evidence>
<dbReference type="InterPro" id="IPR002035">
    <property type="entry name" value="VWF_A"/>
</dbReference>
<dbReference type="SMART" id="SM00235">
    <property type="entry name" value="ZnMc"/>
    <property type="match status" value="1"/>
</dbReference>
<dbReference type="InterPro" id="IPR034033">
    <property type="entry name" value="Serralysin-like"/>
</dbReference>
<dbReference type="PRINTS" id="PR00313">
    <property type="entry name" value="CABNDNGRPT"/>
</dbReference>
<keyword evidence="5" id="KW-0964">Secreted</keyword>
<evidence type="ECO:0000256" key="1">
    <source>
        <dbReference type="ARBA" id="ARBA00001913"/>
    </source>
</evidence>
<feature type="compositionally biased region" description="Acidic residues" evidence="10">
    <location>
        <begin position="623"/>
        <end position="634"/>
    </location>
</feature>
<dbReference type="GO" id="GO:0005615">
    <property type="term" value="C:extracellular space"/>
    <property type="evidence" value="ECO:0007669"/>
    <property type="project" value="InterPro"/>
</dbReference>
<evidence type="ECO:0000256" key="2">
    <source>
        <dbReference type="ARBA" id="ARBA00004370"/>
    </source>
</evidence>
<evidence type="ECO:0000313" key="13">
    <source>
        <dbReference type="Proteomes" id="UP000186002"/>
    </source>
</evidence>
<keyword evidence="7" id="KW-0677">Repeat</keyword>
<dbReference type="CDD" id="cd00198">
    <property type="entry name" value="vWFA"/>
    <property type="match status" value="1"/>
</dbReference>
<evidence type="ECO:0000256" key="6">
    <source>
        <dbReference type="ARBA" id="ARBA00022656"/>
    </source>
</evidence>
<dbReference type="PROSITE" id="PS50234">
    <property type="entry name" value="VWFA"/>
    <property type="match status" value="1"/>
</dbReference>
<comment type="subcellular location">
    <subcellularLocation>
        <location evidence="2">Membrane</location>
    </subcellularLocation>
    <subcellularLocation>
        <location evidence="3">Secreted</location>
    </subcellularLocation>
</comment>
<dbReference type="GO" id="GO:0090729">
    <property type="term" value="F:toxin activity"/>
    <property type="evidence" value="ECO:0007669"/>
    <property type="project" value="UniProtKB-KW"/>
</dbReference>
<dbReference type="InterPro" id="IPR013858">
    <property type="entry name" value="Peptidase_M10B_C"/>
</dbReference>
<dbReference type="InterPro" id="IPR036465">
    <property type="entry name" value="vWFA_dom_sf"/>
</dbReference>
<dbReference type="Proteomes" id="UP000186002">
    <property type="component" value="Unassembled WGS sequence"/>
</dbReference>
<proteinExistence type="inferred from homology"/>
<dbReference type="CDD" id="cd04277">
    <property type="entry name" value="ZnMc_serralysin_like"/>
    <property type="match status" value="1"/>
</dbReference>
<dbReference type="Pfam" id="PF08548">
    <property type="entry name" value="Peptidase_M10_C"/>
    <property type="match status" value="1"/>
</dbReference>
<evidence type="ECO:0000313" key="12">
    <source>
        <dbReference type="EMBL" id="SHL22878.1"/>
    </source>
</evidence>
<dbReference type="GO" id="GO:0016020">
    <property type="term" value="C:membrane"/>
    <property type="evidence" value="ECO:0007669"/>
    <property type="project" value="UniProtKB-SubCell"/>
</dbReference>
<dbReference type="PANTHER" id="PTHR38340:SF1">
    <property type="entry name" value="S-LAYER PROTEIN"/>
    <property type="match status" value="1"/>
</dbReference>
<dbReference type="InterPro" id="IPR001343">
    <property type="entry name" value="Hemolysn_Ca-bd"/>
</dbReference>
<evidence type="ECO:0000256" key="5">
    <source>
        <dbReference type="ARBA" id="ARBA00022525"/>
    </source>
</evidence>
<dbReference type="InterPro" id="IPR003995">
    <property type="entry name" value="RTX_toxin_determinant-A"/>
</dbReference>
<reference evidence="12 13" key="1">
    <citation type="submission" date="2016-11" db="EMBL/GenBank/DDBJ databases">
        <authorList>
            <person name="Jaros S."/>
            <person name="Januszkiewicz K."/>
            <person name="Wedrychowicz H."/>
        </authorList>
    </citation>
    <scope>NUCLEOTIDE SEQUENCE [LARGE SCALE GENOMIC DNA]</scope>
    <source>
        <strain evidence="12 13">DSM 22153</strain>
    </source>
</reference>
<protein>
    <submittedName>
        <fullName evidence="12">Ca2+-binding protein, RTX toxin-related</fullName>
    </submittedName>
</protein>
<dbReference type="GO" id="GO:0006508">
    <property type="term" value="P:proteolysis"/>
    <property type="evidence" value="ECO:0007669"/>
    <property type="project" value="InterPro"/>
</dbReference>
<dbReference type="PROSITE" id="PS00330">
    <property type="entry name" value="HEMOLYSIN_CALCIUM"/>
    <property type="match status" value="8"/>
</dbReference>
<feature type="region of interest" description="Disordered" evidence="10">
    <location>
        <begin position="615"/>
        <end position="683"/>
    </location>
</feature>
<accession>A0A1M6YXA0</accession>
<dbReference type="PANTHER" id="PTHR38340">
    <property type="entry name" value="S-LAYER PROTEIN"/>
    <property type="match status" value="1"/>
</dbReference>
<evidence type="ECO:0000256" key="8">
    <source>
        <dbReference type="ARBA" id="ARBA00023026"/>
    </source>
</evidence>
<dbReference type="Pfam" id="PF00353">
    <property type="entry name" value="HemolysinCabind"/>
    <property type="match status" value="11"/>
</dbReference>
<organism evidence="12 13">
    <name type="scientific">Roseibium suaedae</name>
    <dbReference type="NCBI Taxonomy" id="735517"/>
    <lineage>
        <taxon>Bacteria</taxon>
        <taxon>Pseudomonadati</taxon>
        <taxon>Pseudomonadota</taxon>
        <taxon>Alphaproteobacteria</taxon>
        <taxon>Hyphomicrobiales</taxon>
        <taxon>Stappiaceae</taxon>
        <taxon>Roseibium</taxon>
    </lineage>
</organism>
<dbReference type="InterPro" id="IPR018511">
    <property type="entry name" value="Hemolysin-typ_Ca-bd_CS"/>
</dbReference>
<evidence type="ECO:0000256" key="10">
    <source>
        <dbReference type="SAM" id="MobiDB-lite"/>
    </source>
</evidence>
<keyword evidence="6" id="KW-0800">Toxin</keyword>
<comment type="similarity">
    <text evidence="4">Belongs to the peptidase M10B family.</text>
</comment>
<dbReference type="InterPro" id="IPR006026">
    <property type="entry name" value="Peptidase_Metallo"/>
</dbReference>
<dbReference type="PRINTS" id="PR01488">
    <property type="entry name" value="RTXTOXINA"/>
</dbReference>
<sequence>MVKNSIDWGTQVAASGGVINVYFAESGEVFDGQTSQGWSSYEIQQAMLAFSSYSNFLNITFNRVYSSSEATFNLVATSSSSIGGNLGYMNPPGTSGAGIGVFATDGTGWNTYGGLEVGGYGYITLIHEFGHGMGLAHPHDTGGSSSIMSGVTASFGDYGDFDLNQGVYTAMSYNDGWQTAPHGASPSYSYGYEGTMMALDIAVLQDKYGANTTFASGNNTYVLPGSNGVGTYYSSIWDTGGNDEISYTGSLDVTIDLRPATLNYEVGGGGFISYASGIHGGYTIAQGVVIEFATSGSGNDTLVGNAANNVLRGNGGNDTLTGNRGNDKIYGGTGSDVAVYNYNSSEYTITHNDDGSITIAHTGGTRLDGVDTLYDVEAAQFADERIVLDKLTGPLDVVFLQDLTGSFDDDLPYMQNSVDDIAESIELSFSGSRFAVTSFKDIYDEYTYAVEANFTTSTASLSSTYAGLSASGGGDSAEAQLTALLSAANDTTLSYRVGVSRVFVLATDASFHSYESIETIAATFAEKDIIPIFAVTSSQVGTYQGLVDQIGAGIVVTIQYDSSDFADSIRYGLAELSGEVTELGTSSNDILTGKEGFSDYIFGMAGDDSIRGLGGNDKLDGGSGDDDLSGDSGDDTVIGGSGKDVLRGGTGSDKIDGNQGDDTLYGDDVGTTSGFGNDELNGGDGNDILVGDLGSDKLDGGAGSDWVYYQNSTSAIRVDLSSRAAASGGYAQGDVISNIENILGTRFSDTIAGNGSANFLRGGNSGDTLIGNAGNDTLWGEQGNDILRGDAGADILNGGAGFDWAYYHLSDAAVRIDLAGGAVQHGGHAEGDTLIGIENILGSVHDDIITGNTGANHLRGHLGNDSLIGNEGDDTLWGEAGNDVLRGDAGADVLDGGSGDDWAYYQKSDAAVVVDLSDGATEQGGHAQGDTLISIERVLGSTFGDSITGNAGANFLRGFDGNDNLIGNAGDDVLWGEAGNDILRGDAGADTLDGGAGSDWAYYQNSNAAINVNMADRAAETGGHAQGDVLSNIENVLGSFFADTIAGNAGANFLRGFNSGDMLIGNAGNDILWGEQGNDILRGDAGADVLNGGEGYDWAYYHLSDAAVSVDLTQGAVQHGGHAEGDTLIAIEHVLGSVHDDSIIGNSGANHLRGHLGNDSLVGNGGDDILWGEAGDDVLRGDAGSDVLNGGTGNDWAYYQKSDAAIIVNLLDGLSEHGGHAEGDTLIGIERVLGSLYDDSITGDNNANFLRGFNGNDTLVGNGGDDILWGELGTDTLTGGTGKDTFHFIADGATDTVTDFEDGIDLLSINWGATSLSQLAISETGAGNVDTLISFGGNSILLQNFDHTLLTTDDFRFV</sequence>
<dbReference type="Gene3D" id="2.150.10.10">
    <property type="entry name" value="Serralysin-like metalloprotease, C-terminal"/>
    <property type="match status" value="6"/>
</dbReference>
<dbReference type="GO" id="GO:0008237">
    <property type="term" value="F:metallopeptidase activity"/>
    <property type="evidence" value="ECO:0007669"/>
    <property type="project" value="InterPro"/>
</dbReference>
<comment type="cofactor">
    <cofactor evidence="1">
        <name>Ca(2+)</name>
        <dbReference type="ChEBI" id="CHEBI:29108"/>
    </cofactor>
</comment>
<dbReference type="EMBL" id="FRBW01000001">
    <property type="protein sequence ID" value="SHL22878.1"/>
    <property type="molecule type" value="Genomic_DNA"/>
</dbReference>
<gene>
    <name evidence="12" type="ORF">SAMN05444272_0066</name>
</gene>
<dbReference type="GO" id="GO:0008270">
    <property type="term" value="F:zinc ion binding"/>
    <property type="evidence" value="ECO:0007669"/>
    <property type="project" value="InterPro"/>
</dbReference>
<dbReference type="InterPro" id="IPR024079">
    <property type="entry name" value="MetalloPept_cat_dom_sf"/>
</dbReference>
<evidence type="ECO:0000256" key="9">
    <source>
        <dbReference type="ARBA" id="ARBA00023136"/>
    </source>
</evidence>
<dbReference type="Pfam" id="PF00092">
    <property type="entry name" value="VWA"/>
    <property type="match status" value="1"/>
</dbReference>
<dbReference type="Gene3D" id="3.40.50.410">
    <property type="entry name" value="von Willebrand factor, type A domain"/>
    <property type="match status" value="1"/>
</dbReference>
<dbReference type="RefSeq" id="WP_073007304.1">
    <property type="nucleotide sequence ID" value="NZ_FRBW01000001.1"/>
</dbReference>
<name>A0A1M6YXA0_9HYPH</name>
<dbReference type="SUPFAM" id="SSF53300">
    <property type="entry name" value="vWA-like"/>
    <property type="match status" value="1"/>
</dbReference>
<dbReference type="STRING" id="735517.SAMN05444272_0066"/>
<dbReference type="InterPro" id="IPR050557">
    <property type="entry name" value="RTX_toxin/Mannuronan_C5-epim"/>
</dbReference>
<keyword evidence="8" id="KW-0843">Virulence</keyword>
<evidence type="ECO:0000259" key="11">
    <source>
        <dbReference type="PROSITE" id="PS50234"/>
    </source>
</evidence>
<dbReference type="SUPFAM" id="SSF51120">
    <property type="entry name" value="beta-Roll"/>
    <property type="match status" value="8"/>
</dbReference>